<accession>A0A834LTW0</accession>
<gene>
    <name evidence="1" type="ORF">RHSIM_Rhsim02G0056300</name>
</gene>
<sequence length="279" mass="31202">MLKIITLLVKQKRVDVLLANEPPHKVYEYGGTPRVYHESGGIYYFHKNVIKHHGKTCEAIVAAIGPGLSLLCDDCAAMTHLLGVFPEGITILTGLCGQADEAIEHFVFECSFSKHIWKGSTLGLDFDVGNPMGFTEWLVEWISKAPSKEIVFESFCIMWALWIHRNRIHFDNGVSHPMCCFLARLCLLRCCKAKSWVLTNNHDASNFVLAVEASSRDNWGRVYVRIDGAWQKEGLHGAFAWVAENSQADKLMQGSGKHSMPSANFAEATLFADVMLWGL</sequence>
<reference evidence="1" key="1">
    <citation type="submission" date="2019-11" db="EMBL/GenBank/DDBJ databases">
        <authorList>
            <person name="Liu Y."/>
            <person name="Hou J."/>
            <person name="Li T.-Q."/>
            <person name="Guan C.-H."/>
            <person name="Wu X."/>
            <person name="Wu H.-Z."/>
            <person name="Ling F."/>
            <person name="Zhang R."/>
            <person name="Shi X.-G."/>
            <person name="Ren J.-P."/>
            <person name="Chen E.-F."/>
            <person name="Sun J.-M."/>
        </authorList>
    </citation>
    <scope>NUCLEOTIDE SEQUENCE</scope>
    <source>
        <strain evidence="1">Adult_tree_wgs_1</strain>
        <tissue evidence="1">Leaves</tissue>
    </source>
</reference>
<dbReference type="AlphaFoldDB" id="A0A834LTW0"/>
<dbReference type="EMBL" id="WJXA01000002">
    <property type="protein sequence ID" value="KAF7150252.1"/>
    <property type="molecule type" value="Genomic_DNA"/>
</dbReference>
<evidence type="ECO:0000313" key="1">
    <source>
        <dbReference type="EMBL" id="KAF7150252.1"/>
    </source>
</evidence>
<dbReference type="OrthoDB" id="1747281at2759"/>
<proteinExistence type="predicted"/>
<protein>
    <recommendedName>
        <fullName evidence="3">Reverse transcriptase zinc-binding domain-containing protein</fullName>
    </recommendedName>
</protein>
<evidence type="ECO:0008006" key="3">
    <source>
        <dbReference type="Google" id="ProtNLM"/>
    </source>
</evidence>
<dbReference type="Proteomes" id="UP000626092">
    <property type="component" value="Unassembled WGS sequence"/>
</dbReference>
<keyword evidence="2" id="KW-1185">Reference proteome</keyword>
<name>A0A834LTW0_RHOSS</name>
<organism evidence="1 2">
    <name type="scientific">Rhododendron simsii</name>
    <name type="common">Sims's rhododendron</name>
    <dbReference type="NCBI Taxonomy" id="118357"/>
    <lineage>
        <taxon>Eukaryota</taxon>
        <taxon>Viridiplantae</taxon>
        <taxon>Streptophyta</taxon>
        <taxon>Embryophyta</taxon>
        <taxon>Tracheophyta</taxon>
        <taxon>Spermatophyta</taxon>
        <taxon>Magnoliopsida</taxon>
        <taxon>eudicotyledons</taxon>
        <taxon>Gunneridae</taxon>
        <taxon>Pentapetalae</taxon>
        <taxon>asterids</taxon>
        <taxon>Ericales</taxon>
        <taxon>Ericaceae</taxon>
        <taxon>Ericoideae</taxon>
        <taxon>Rhodoreae</taxon>
        <taxon>Rhododendron</taxon>
    </lineage>
</organism>
<evidence type="ECO:0000313" key="2">
    <source>
        <dbReference type="Proteomes" id="UP000626092"/>
    </source>
</evidence>
<comment type="caution">
    <text evidence="1">The sequence shown here is derived from an EMBL/GenBank/DDBJ whole genome shotgun (WGS) entry which is preliminary data.</text>
</comment>